<sequence>MAPEEVVPVQVLARRVSKKGAGAVEQVLVRWTGQSSSEATWEDAAALRLRFPDAPAWGQAAFEGGRNVTGAATVSEPVRENNPVKSGKRPQRERRPNVRVSGPEWS</sequence>
<evidence type="ECO:0000259" key="2">
    <source>
        <dbReference type="PROSITE" id="PS50013"/>
    </source>
</evidence>
<dbReference type="Pfam" id="PF00385">
    <property type="entry name" value="Chromo"/>
    <property type="match status" value="1"/>
</dbReference>
<evidence type="ECO:0000256" key="1">
    <source>
        <dbReference type="SAM" id="MobiDB-lite"/>
    </source>
</evidence>
<dbReference type="KEGG" id="dosa:Os07g0148400"/>
<dbReference type="InterPro" id="IPR023780">
    <property type="entry name" value="Chromo_domain"/>
</dbReference>
<accession>C7J5B8</accession>
<feature type="region of interest" description="Disordered" evidence="1">
    <location>
        <begin position="68"/>
        <end position="106"/>
    </location>
</feature>
<dbReference type="Gene3D" id="2.40.50.40">
    <property type="match status" value="1"/>
</dbReference>
<reference evidence="3 4" key="1">
    <citation type="journal article" date="2005" name="Nature">
        <title>The map-based sequence of the rice genome.</title>
        <authorList>
            <consortium name="International rice genome sequencing project (IRGSP)"/>
            <person name="Matsumoto T."/>
            <person name="Wu J."/>
            <person name="Kanamori H."/>
            <person name="Katayose Y."/>
            <person name="Fujisawa M."/>
            <person name="Namiki N."/>
            <person name="Mizuno H."/>
            <person name="Yamamoto K."/>
            <person name="Antonio B.A."/>
            <person name="Baba T."/>
            <person name="Sakata K."/>
            <person name="Nagamura Y."/>
            <person name="Aoki H."/>
            <person name="Arikawa K."/>
            <person name="Arita K."/>
            <person name="Bito T."/>
            <person name="Chiden Y."/>
            <person name="Fujitsuka N."/>
            <person name="Fukunaka R."/>
            <person name="Hamada M."/>
            <person name="Harada C."/>
            <person name="Hayashi A."/>
            <person name="Hijishita S."/>
            <person name="Honda M."/>
            <person name="Hosokawa S."/>
            <person name="Ichikawa Y."/>
            <person name="Idonuma A."/>
            <person name="Iijima M."/>
            <person name="Ikeda M."/>
            <person name="Ikeno M."/>
            <person name="Ito K."/>
            <person name="Ito S."/>
            <person name="Ito T."/>
            <person name="Ito Y."/>
            <person name="Ito Y."/>
            <person name="Iwabuchi A."/>
            <person name="Kamiya K."/>
            <person name="Karasawa W."/>
            <person name="Kurita K."/>
            <person name="Katagiri S."/>
            <person name="Kikuta A."/>
            <person name="Kobayashi H."/>
            <person name="Kobayashi N."/>
            <person name="Machita K."/>
            <person name="Maehara T."/>
            <person name="Masukawa M."/>
            <person name="Mizubayashi T."/>
            <person name="Mukai Y."/>
            <person name="Nagasaki H."/>
            <person name="Nagata Y."/>
            <person name="Naito S."/>
            <person name="Nakashima M."/>
            <person name="Nakama Y."/>
            <person name="Nakamichi Y."/>
            <person name="Nakamura M."/>
            <person name="Meguro A."/>
            <person name="Negishi M."/>
            <person name="Ohta I."/>
            <person name="Ohta T."/>
            <person name="Okamoto M."/>
            <person name="Ono N."/>
            <person name="Saji S."/>
            <person name="Sakaguchi M."/>
            <person name="Sakai K."/>
            <person name="Shibata M."/>
            <person name="Shimokawa T."/>
            <person name="Song J."/>
            <person name="Takazaki Y."/>
            <person name="Terasawa K."/>
            <person name="Tsugane M."/>
            <person name="Tsuji K."/>
            <person name="Ueda S."/>
            <person name="Waki K."/>
            <person name="Yamagata H."/>
            <person name="Yamamoto M."/>
            <person name="Yamamoto S."/>
            <person name="Yamane H."/>
            <person name="Yoshiki S."/>
            <person name="Yoshihara R."/>
            <person name="Yukawa K."/>
            <person name="Zhong H."/>
            <person name="Yano M."/>
            <person name="Yuan Q."/>
            <person name="Ouyang S."/>
            <person name="Liu J."/>
            <person name="Jones K.M."/>
            <person name="Gansberger K."/>
            <person name="Moffat K."/>
            <person name="Hill J."/>
            <person name="Bera J."/>
            <person name="Fadrosh D."/>
            <person name="Jin S."/>
            <person name="Johri S."/>
            <person name="Kim M."/>
            <person name="Overton L."/>
            <person name="Reardon M."/>
            <person name="Tsitrin T."/>
            <person name="Vuong H."/>
            <person name="Weaver B."/>
            <person name="Ciecko A."/>
            <person name="Tallon L."/>
            <person name="Jackson J."/>
            <person name="Pai G."/>
            <person name="Aken S.V."/>
            <person name="Utterback T."/>
            <person name="Reidmuller S."/>
            <person name="Feldblyum T."/>
            <person name="Hsiao J."/>
            <person name="Zismann V."/>
            <person name="Iobst S."/>
            <person name="de Vazeille A.R."/>
            <person name="Buell C.R."/>
            <person name="Ying K."/>
            <person name="Li Y."/>
            <person name="Lu T."/>
            <person name="Huang Y."/>
            <person name="Zhao Q."/>
            <person name="Feng Q."/>
            <person name="Zhang L."/>
            <person name="Zhu J."/>
            <person name="Weng Q."/>
            <person name="Mu J."/>
            <person name="Lu Y."/>
            <person name="Fan D."/>
            <person name="Liu Y."/>
            <person name="Guan J."/>
            <person name="Zhang Y."/>
            <person name="Yu S."/>
            <person name="Liu X."/>
            <person name="Zhang Y."/>
            <person name="Hong G."/>
            <person name="Han B."/>
            <person name="Choisne N."/>
            <person name="Demange N."/>
            <person name="Orjeda G."/>
            <person name="Samain S."/>
            <person name="Cattolico L."/>
            <person name="Pelletier E."/>
            <person name="Couloux A."/>
            <person name="Segurens B."/>
            <person name="Wincker P."/>
            <person name="D'Hont A."/>
            <person name="Scarpelli C."/>
            <person name="Weissenbach J."/>
            <person name="Salanoubat M."/>
            <person name="Quetier F."/>
            <person name="Yu Y."/>
            <person name="Kim H.R."/>
            <person name="Rambo T."/>
            <person name="Currie J."/>
            <person name="Collura K."/>
            <person name="Luo M."/>
            <person name="Yang T."/>
            <person name="Ammiraju J.S.S."/>
            <person name="Engler F."/>
            <person name="Soderlund C."/>
            <person name="Wing R.A."/>
            <person name="Palmer L.E."/>
            <person name="de la Bastide M."/>
            <person name="Spiegel L."/>
            <person name="Nascimento L."/>
            <person name="Zutavern T."/>
            <person name="O'Shaughnessy A."/>
            <person name="Dike S."/>
            <person name="Dedhia N."/>
            <person name="Preston R."/>
            <person name="Balija V."/>
            <person name="McCombie W.R."/>
            <person name="Chow T."/>
            <person name="Chen H."/>
            <person name="Chung M."/>
            <person name="Chen C."/>
            <person name="Shaw J."/>
            <person name="Wu H."/>
            <person name="Hsiao K."/>
            <person name="Chao Y."/>
            <person name="Chu M."/>
            <person name="Cheng C."/>
            <person name="Hour A."/>
            <person name="Lee P."/>
            <person name="Lin S."/>
            <person name="Lin Y."/>
            <person name="Liou J."/>
            <person name="Liu S."/>
            <person name="Hsing Y."/>
            <person name="Raghuvanshi S."/>
            <person name="Mohanty A."/>
            <person name="Bharti A.K."/>
            <person name="Gaur A."/>
            <person name="Gupta V."/>
            <person name="Kumar D."/>
            <person name="Ravi V."/>
            <person name="Vij S."/>
            <person name="Kapur A."/>
            <person name="Khurana P."/>
            <person name="Khurana P."/>
            <person name="Khurana J.P."/>
            <person name="Tyagi A.K."/>
            <person name="Gaikwad K."/>
            <person name="Singh A."/>
            <person name="Dalal V."/>
            <person name="Srivastava S."/>
            <person name="Dixit A."/>
            <person name="Pal A.K."/>
            <person name="Ghazi I.A."/>
            <person name="Yadav M."/>
            <person name="Pandit A."/>
            <person name="Bhargava A."/>
            <person name="Sureshbabu K."/>
            <person name="Batra K."/>
            <person name="Sharma T.R."/>
            <person name="Mohapatra T."/>
            <person name="Singh N.K."/>
            <person name="Messing J."/>
            <person name="Nelson A.B."/>
            <person name="Fuks G."/>
            <person name="Kavchok S."/>
            <person name="Keizer G."/>
            <person name="Linton E."/>
            <person name="Llaca V."/>
            <person name="Song R."/>
            <person name="Tanyolac B."/>
            <person name="Young S."/>
            <person name="Ho-Il K."/>
            <person name="Hahn J.H."/>
            <person name="Sangsakoo G."/>
            <person name="Vanavichit A."/>
            <person name="de Mattos Luiz.A.T."/>
            <person name="Zimmer P.D."/>
            <person name="Malone G."/>
            <person name="Dellagostin O."/>
            <person name="de Oliveira A.C."/>
            <person name="Bevan M."/>
            <person name="Bancroft I."/>
            <person name="Minx P."/>
            <person name="Cordum H."/>
            <person name="Wilson R."/>
            <person name="Cheng Z."/>
            <person name="Jin W."/>
            <person name="Jiang J."/>
            <person name="Leong S.A."/>
            <person name="Iwama H."/>
            <person name="Gojobori T."/>
            <person name="Itoh T."/>
            <person name="Niimura Y."/>
            <person name="Fujii Y."/>
            <person name="Habara T."/>
            <person name="Sakai H."/>
            <person name="Sato Y."/>
            <person name="Wilson G."/>
            <person name="Kumar K."/>
            <person name="McCouch S."/>
            <person name="Juretic N."/>
            <person name="Hoen D."/>
            <person name="Wright S."/>
            <person name="Bruskiewich R."/>
            <person name="Bureau T."/>
            <person name="Miyao A."/>
            <person name="Hirochika H."/>
            <person name="Nishikawa T."/>
            <person name="Kadowaki K."/>
            <person name="Sugiura M."/>
            <person name="Burr B."/>
            <person name="Sasaki T."/>
        </authorList>
    </citation>
    <scope>NUCLEOTIDE SEQUENCE [LARGE SCALE GENOMIC DNA]</scope>
    <source>
        <strain evidence="4">cv. Nipponbare</strain>
    </source>
</reference>
<dbReference type="SUPFAM" id="SSF54160">
    <property type="entry name" value="Chromo domain-like"/>
    <property type="match status" value="1"/>
</dbReference>
<evidence type="ECO:0000313" key="4">
    <source>
        <dbReference type="Proteomes" id="UP000000763"/>
    </source>
</evidence>
<dbReference type="PROSITE" id="PS50013">
    <property type="entry name" value="CHROMO_2"/>
    <property type="match status" value="1"/>
</dbReference>
<dbReference type="Proteomes" id="UP000000763">
    <property type="component" value="Chromosome 7"/>
</dbReference>
<gene>
    <name evidence="3" type="ordered locus">Os07g0148400</name>
</gene>
<protein>
    <submittedName>
        <fullName evidence="3">Os07g0148400 protein</fullName>
    </submittedName>
</protein>
<dbReference type="AlphaFoldDB" id="C7J5B8"/>
<dbReference type="EMBL" id="AP008213">
    <property type="protein sequence ID" value="BAH93784.1"/>
    <property type="molecule type" value="Genomic_DNA"/>
</dbReference>
<evidence type="ECO:0000313" key="3">
    <source>
        <dbReference type="EMBL" id="BAH93784.1"/>
    </source>
</evidence>
<dbReference type="InterPro" id="IPR016197">
    <property type="entry name" value="Chromo-like_dom_sf"/>
</dbReference>
<name>C7J5B8_ORYSJ</name>
<reference evidence="4" key="2">
    <citation type="journal article" date="2008" name="Nucleic Acids Res.">
        <title>The rice annotation project database (RAP-DB): 2008 update.</title>
        <authorList>
            <consortium name="The rice annotation project (RAP)"/>
        </authorList>
    </citation>
    <scope>GENOME REANNOTATION</scope>
    <source>
        <strain evidence="4">cv. Nipponbare</strain>
    </source>
</reference>
<organism evidence="3 4">
    <name type="scientific">Oryza sativa subsp. japonica</name>
    <name type="common">Rice</name>
    <dbReference type="NCBI Taxonomy" id="39947"/>
    <lineage>
        <taxon>Eukaryota</taxon>
        <taxon>Viridiplantae</taxon>
        <taxon>Streptophyta</taxon>
        <taxon>Embryophyta</taxon>
        <taxon>Tracheophyta</taxon>
        <taxon>Spermatophyta</taxon>
        <taxon>Magnoliopsida</taxon>
        <taxon>Liliopsida</taxon>
        <taxon>Poales</taxon>
        <taxon>Poaceae</taxon>
        <taxon>BOP clade</taxon>
        <taxon>Oryzoideae</taxon>
        <taxon>Oryzeae</taxon>
        <taxon>Oryzinae</taxon>
        <taxon>Oryza</taxon>
        <taxon>Oryza sativa</taxon>
    </lineage>
</organism>
<proteinExistence type="predicted"/>
<feature type="domain" description="Chromo" evidence="2">
    <location>
        <begin position="1"/>
        <end position="53"/>
    </location>
</feature>
<dbReference type="InterPro" id="IPR000953">
    <property type="entry name" value="Chromo/chromo_shadow_dom"/>
</dbReference>